<gene>
    <name evidence="1" type="ORF">C7379_11156</name>
</gene>
<keyword evidence="1" id="KW-0449">Lipoprotein</keyword>
<keyword evidence="2" id="KW-1185">Reference proteome</keyword>
<evidence type="ECO:0000313" key="1">
    <source>
        <dbReference type="EMBL" id="PVX53542.1"/>
    </source>
</evidence>
<organism evidence="1 2">
    <name type="scientific">Hallella colorans</name>
    <dbReference type="NCBI Taxonomy" id="1703337"/>
    <lineage>
        <taxon>Bacteria</taxon>
        <taxon>Pseudomonadati</taxon>
        <taxon>Bacteroidota</taxon>
        <taxon>Bacteroidia</taxon>
        <taxon>Bacteroidales</taxon>
        <taxon>Prevotellaceae</taxon>
        <taxon>Hallella</taxon>
    </lineage>
</organism>
<dbReference type="Pfam" id="PF14109">
    <property type="entry name" value="GldH_lipo"/>
    <property type="match status" value="1"/>
</dbReference>
<sequence length="154" mass="17387">MKHKIVVTLTTLILCVACEENRVYHHYCHTPIEGWEKVEALSFEVPPLAQAGRYATNLELRANNSYPYMSLALIVEQTVYPSMKQRVDTLMCPLVDSRGNAKGNGVSYCQYRFTVSQTQLHKADSLHIVVRHNMQRDILPGIADVGIAVDKVDK</sequence>
<dbReference type="Proteomes" id="UP000245870">
    <property type="component" value="Unassembled WGS sequence"/>
</dbReference>
<proteinExistence type="predicted"/>
<reference evidence="1 2" key="1">
    <citation type="submission" date="2018-05" db="EMBL/GenBank/DDBJ databases">
        <title>Genomic Encyclopedia of Type Strains, Phase IV (KMG-IV): sequencing the most valuable type-strain genomes for metagenomic binning, comparative biology and taxonomic classification.</title>
        <authorList>
            <person name="Goeker M."/>
        </authorList>
    </citation>
    <scope>NUCLEOTIDE SEQUENCE [LARGE SCALE GENOMIC DNA]</scope>
    <source>
        <strain evidence="1 2">DSM 100333</strain>
    </source>
</reference>
<dbReference type="NCBIfam" id="TIGR03511">
    <property type="entry name" value="GldH_lipo"/>
    <property type="match status" value="1"/>
</dbReference>
<comment type="caution">
    <text evidence="1">The sequence shown here is derived from an EMBL/GenBank/DDBJ whole genome shotgun (WGS) entry which is preliminary data.</text>
</comment>
<accession>A0A2U0U7C1</accession>
<dbReference type="RefSeq" id="WP_116616624.1">
    <property type="nucleotide sequence ID" value="NZ_CAUPIB010000005.1"/>
</dbReference>
<protein>
    <submittedName>
        <fullName evidence="1">Gliding motility-associated lipoprotein GldH</fullName>
    </submittedName>
</protein>
<dbReference type="InterPro" id="IPR020018">
    <property type="entry name" value="Motility-assoc_lipoprot_GldH"/>
</dbReference>
<dbReference type="AlphaFoldDB" id="A0A2U0U7C1"/>
<name>A0A2U0U7C1_9BACT</name>
<dbReference type="OrthoDB" id="982482at2"/>
<evidence type="ECO:0000313" key="2">
    <source>
        <dbReference type="Proteomes" id="UP000245870"/>
    </source>
</evidence>
<dbReference type="EMBL" id="QENY01000011">
    <property type="protein sequence ID" value="PVX53542.1"/>
    <property type="molecule type" value="Genomic_DNA"/>
</dbReference>